<proteinExistence type="predicted"/>
<evidence type="ECO:0000313" key="2">
    <source>
        <dbReference type="Proteomes" id="UP000199459"/>
    </source>
</evidence>
<organism evidence="1 2">
    <name type="scientific">Nitrosomonas marina</name>
    <dbReference type="NCBI Taxonomy" id="917"/>
    <lineage>
        <taxon>Bacteria</taxon>
        <taxon>Pseudomonadati</taxon>
        <taxon>Pseudomonadota</taxon>
        <taxon>Betaproteobacteria</taxon>
        <taxon>Nitrosomonadales</taxon>
        <taxon>Nitrosomonadaceae</taxon>
        <taxon>Nitrosomonas</taxon>
    </lineage>
</organism>
<reference evidence="1 2" key="1">
    <citation type="submission" date="2016-10" db="EMBL/GenBank/DDBJ databases">
        <authorList>
            <person name="de Groot N.N."/>
        </authorList>
    </citation>
    <scope>NUCLEOTIDE SEQUENCE [LARGE SCALE GENOMIC DNA]</scope>
    <source>
        <strain evidence="1 2">Nm22</strain>
    </source>
</reference>
<sequence length="207" mass="23236">MKNSTNAKKLALKLIIIYFIVTFTTGCVSTQELQHSMDAIDSFWGGINSKTLASQGSRTYSNNVDKCMKAAKNAAGQLGFTIIEESSNSLIVQSLTPNPFTKEEYQAIKEIEEPIMQAMASNYVGKFYSTIFVLDDSGNFYITARIEILSIRSQEESSVKIAFKLHPKNKSKWIIYGTNPPPEAVKKGLEKWWNAFEENLIELMEPA</sequence>
<dbReference type="Proteomes" id="UP000199459">
    <property type="component" value="Unassembled WGS sequence"/>
</dbReference>
<dbReference type="PROSITE" id="PS51257">
    <property type="entry name" value="PROKAR_LIPOPROTEIN"/>
    <property type="match status" value="1"/>
</dbReference>
<dbReference type="AlphaFoldDB" id="A0A1H8IZJ9"/>
<evidence type="ECO:0000313" key="1">
    <source>
        <dbReference type="EMBL" id="SEN73148.1"/>
    </source>
</evidence>
<gene>
    <name evidence="1" type="ORF">SAMN05216325_1444</name>
</gene>
<dbReference type="EMBL" id="FOCP01000044">
    <property type="protein sequence ID" value="SEN73148.1"/>
    <property type="molecule type" value="Genomic_DNA"/>
</dbReference>
<dbReference type="OrthoDB" id="8548257at2"/>
<accession>A0A1H8IZJ9</accession>
<dbReference type="RefSeq" id="WP_090634870.1">
    <property type="nucleotide sequence ID" value="NZ_FOCP01000044.1"/>
</dbReference>
<protein>
    <submittedName>
        <fullName evidence="1">Uncharacterized protein</fullName>
    </submittedName>
</protein>
<name>A0A1H8IZJ9_9PROT</name>